<reference evidence="9 10" key="1">
    <citation type="submission" date="2018-07" db="EMBL/GenBank/DDBJ databases">
        <title>Genomic Encyclopedia of Type Strains, Phase IV (KMG-IV): sequencing the most valuable type-strain genomes for metagenomic binning, comparative biology and taxonomic classification.</title>
        <authorList>
            <person name="Goeker M."/>
        </authorList>
    </citation>
    <scope>NUCLEOTIDE SEQUENCE [LARGE SCALE GENOMIC DNA]</scope>
    <source>
        <strain evidence="9 10">DSM 4134</strain>
    </source>
</reference>
<dbReference type="InterPro" id="IPR037051">
    <property type="entry name" value="4-carb_acid_sugar_kinase_N_sf"/>
</dbReference>
<feature type="domain" description="Four-carbon acid sugar kinase N-terminal" evidence="7">
    <location>
        <begin position="33"/>
        <end position="267"/>
    </location>
</feature>
<organism evidence="9 10">
    <name type="scientific">Marinoscillum furvescens DSM 4134</name>
    <dbReference type="NCBI Taxonomy" id="1122208"/>
    <lineage>
        <taxon>Bacteria</taxon>
        <taxon>Pseudomonadati</taxon>
        <taxon>Bacteroidota</taxon>
        <taxon>Cytophagia</taxon>
        <taxon>Cytophagales</taxon>
        <taxon>Reichenbachiellaceae</taxon>
        <taxon>Marinoscillum</taxon>
    </lineage>
</organism>
<dbReference type="RefSeq" id="WP_170147911.1">
    <property type="nucleotide sequence ID" value="NZ_QREG01000004.1"/>
</dbReference>
<sequence length="462" mass="50165">MNKAPSIPTAAFDPNLRNKIGSLHAADPSAVYVMLDDDPTGTQTAYDVPVITRWDVQSLTEVLTGGCSHFFILTNSRSLSEPEAIALGREIGGNLKLAGERANKKIHAISRGDSTLRGHYPAEVDAFYEGFGLQPDLNVLIPAFFEGGRYTIEDVHYLEDGGSLLPVGESPFAQDKSFGYQSSNLKDWVEEKSGGRIAREDVVSVPIGLLEHQQGDQLEHLLQSVSPHQVLIVNATNYQQLDFFTYCLIKSRRSVNVRSAASFVASLLGVPPKPLLAREELVNPEGCGGLIVAGSYVPKTTAQLAYLQKHGSATQLMVNVQQVLQDDGSYLKHIQSQVSKHLAADEDVVLYTSRELLSAETAKQNLQIGQRISEFLVAVVSDVSRLPRFIIAKGGITSSDVATKALGIKEAKVLGQLLPGVPVWQMSAKSRFPGMAYVVFPGNVGGEQALYEAYSKLKNTNQ</sequence>
<dbReference type="GO" id="GO:0005524">
    <property type="term" value="F:ATP binding"/>
    <property type="evidence" value="ECO:0007669"/>
    <property type="project" value="UniProtKB-KW"/>
</dbReference>
<dbReference type="SUPFAM" id="SSF142764">
    <property type="entry name" value="YgbK-like"/>
    <property type="match status" value="1"/>
</dbReference>
<evidence type="ECO:0000259" key="7">
    <source>
        <dbReference type="Pfam" id="PF07005"/>
    </source>
</evidence>
<dbReference type="Gene3D" id="3.40.50.10840">
    <property type="entry name" value="Putative sugar-binding, N-terminal domain"/>
    <property type="match status" value="1"/>
</dbReference>
<evidence type="ECO:0000256" key="3">
    <source>
        <dbReference type="ARBA" id="ARBA00022741"/>
    </source>
</evidence>
<keyword evidence="2" id="KW-0808">Transferase</keyword>
<dbReference type="InterPro" id="IPR042213">
    <property type="entry name" value="NBD_C_sf"/>
</dbReference>
<evidence type="ECO:0000256" key="2">
    <source>
        <dbReference type="ARBA" id="ARBA00022679"/>
    </source>
</evidence>
<gene>
    <name evidence="9" type="ORF">C7460_104208</name>
</gene>
<keyword evidence="10" id="KW-1185">Reference proteome</keyword>
<protein>
    <submittedName>
        <fullName evidence="9">Uncharacterized protein YgbK (DUF1537 family)</fullName>
    </submittedName>
</protein>
<accession>A0A3D9L766</accession>
<keyword evidence="4" id="KW-0418">Kinase</keyword>
<dbReference type="Proteomes" id="UP000256779">
    <property type="component" value="Unassembled WGS sequence"/>
</dbReference>
<keyword evidence="5" id="KW-0067">ATP-binding</keyword>
<evidence type="ECO:0000313" key="9">
    <source>
        <dbReference type="EMBL" id="REE01188.1"/>
    </source>
</evidence>
<name>A0A3D9L766_MARFU</name>
<dbReference type="EMBL" id="QREG01000004">
    <property type="protein sequence ID" value="REE01188.1"/>
    <property type="molecule type" value="Genomic_DNA"/>
</dbReference>
<comment type="similarity">
    <text evidence="1">Belongs to the four-carbon acid sugar kinase family.</text>
</comment>
<feature type="domain" description="Four-carbon acid sugar kinase nucleotide binding" evidence="8">
    <location>
        <begin position="290"/>
        <end position="450"/>
    </location>
</feature>
<evidence type="ECO:0000313" key="10">
    <source>
        <dbReference type="Proteomes" id="UP000256779"/>
    </source>
</evidence>
<evidence type="ECO:0000259" key="8">
    <source>
        <dbReference type="Pfam" id="PF17042"/>
    </source>
</evidence>
<dbReference type="InterPro" id="IPR031475">
    <property type="entry name" value="NBD_C"/>
</dbReference>
<evidence type="ECO:0000256" key="6">
    <source>
        <dbReference type="ARBA" id="ARBA00023277"/>
    </source>
</evidence>
<evidence type="ECO:0000256" key="4">
    <source>
        <dbReference type="ARBA" id="ARBA00022777"/>
    </source>
</evidence>
<keyword evidence="6" id="KW-0119">Carbohydrate metabolism</keyword>
<dbReference type="Pfam" id="PF17042">
    <property type="entry name" value="NBD_C"/>
    <property type="match status" value="1"/>
</dbReference>
<dbReference type="Pfam" id="PF07005">
    <property type="entry name" value="SBD_N"/>
    <property type="match status" value="1"/>
</dbReference>
<dbReference type="InterPro" id="IPR010737">
    <property type="entry name" value="4-carb_acid_sugar_kinase_N"/>
</dbReference>
<comment type="caution">
    <text evidence="9">The sequence shown here is derived from an EMBL/GenBank/DDBJ whole genome shotgun (WGS) entry which is preliminary data.</text>
</comment>
<dbReference type="GO" id="GO:0016301">
    <property type="term" value="F:kinase activity"/>
    <property type="evidence" value="ECO:0007669"/>
    <property type="project" value="UniProtKB-KW"/>
</dbReference>
<dbReference type="Gene3D" id="3.40.980.20">
    <property type="entry name" value="Four-carbon acid sugar kinase, nucleotide binding domain"/>
    <property type="match status" value="1"/>
</dbReference>
<evidence type="ECO:0000256" key="5">
    <source>
        <dbReference type="ARBA" id="ARBA00022840"/>
    </source>
</evidence>
<keyword evidence="3" id="KW-0547">Nucleotide-binding</keyword>
<proteinExistence type="inferred from homology"/>
<evidence type="ECO:0000256" key="1">
    <source>
        <dbReference type="ARBA" id="ARBA00005715"/>
    </source>
</evidence>
<dbReference type="AlphaFoldDB" id="A0A3D9L766"/>